<reference evidence="1" key="2">
    <citation type="submission" date="2021-04" db="EMBL/GenBank/DDBJ databases">
        <authorList>
            <person name="Gilroy R."/>
        </authorList>
    </citation>
    <scope>NUCLEOTIDE SEQUENCE</scope>
    <source>
        <strain evidence="1">3436</strain>
    </source>
</reference>
<evidence type="ECO:0000313" key="2">
    <source>
        <dbReference type="Proteomes" id="UP000824031"/>
    </source>
</evidence>
<proteinExistence type="predicted"/>
<gene>
    <name evidence="1" type="ORF">H9810_08780</name>
</gene>
<feature type="non-terminal residue" evidence="1">
    <location>
        <position position="205"/>
    </location>
</feature>
<dbReference type="InterPro" id="IPR013493">
    <property type="entry name" value="CHP02677"/>
</dbReference>
<organism evidence="1 2">
    <name type="scientific">Candidatus Gemmiger excrementavium</name>
    <dbReference type="NCBI Taxonomy" id="2838608"/>
    <lineage>
        <taxon>Bacteria</taxon>
        <taxon>Bacillati</taxon>
        <taxon>Bacillota</taxon>
        <taxon>Clostridia</taxon>
        <taxon>Eubacteriales</taxon>
        <taxon>Gemmiger</taxon>
    </lineage>
</organism>
<dbReference type="Proteomes" id="UP000824031">
    <property type="component" value="Unassembled WGS sequence"/>
</dbReference>
<comment type="caution">
    <text evidence="1">The sequence shown here is derived from an EMBL/GenBank/DDBJ whole genome shotgun (WGS) entry which is preliminary data.</text>
</comment>
<dbReference type="EMBL" id="DXBO01000128">
    <property type="protein sequence ID" value="HIZ48799.1"/>
    <property type="molecule type" value="Genomic_DNA"/>
</dbReference>
<dbReference type="Pfam" id="PF09660">
    <property type="entry name" value="DUF2397"/>
    <property type="match status" value="1"/>
</dbReference>
<protein>
    <submittedName>
        <fullName evidence="1">DUF2397 domain-containing protein</fullName>
    </submittedName>
</protein>
<name>A0A9D2F391_9FIRM</name>
<sequence length="205" mass="24441">MQFHAITLNSVPEASYLTAENAWRYRAIMRTFYLESQKAHIRLNKTELLALLRADVHFGEYTVEQLEQDLNALCAWRNLVPIQDPHRPTSIAEYKNKQFSYSMSQTATEIERMTLSLENLNLRTAILSSQLFERILDTLERMANQTRSDSHTLNQLWDQLQQDFRQLTNRYQDYLRDFYSSHARHILQTTEFLPYKDKVVRYLQE</sequence>
<evidence type="ECO:0000313" key="1">
    <source>
        <dbReference type="EMBL" id="HIZ48799.1"/>
    </source>
</evidence>
<accession>A0A9D2F391</accession>
<dbReference type="AlphaFoldDB" id="A0A9D2F391"/>
<reference evidence="1" key="1">
    <citation type="journal article" date="2021" name="PeerJ">
        <title>Extensive microbial diversity within the chicken gut microbiome revealed by metagenomics and culture.</title>
        <authorList>
            <person name="Gilroy R."/>
            <person name="Ravi A."/>
            <person name="Getino M."/>
            <person name="Pursley I."/>
            <person name="Horton D.L."/>
            <person name="Alikhan N.F."/>
            <person name="Baker D."/>
            <person name="Gharbi K."/>
            <person name="Hall N."/>
            <person name="Watson M."/>
            <person name="Adriaenssens E.M."/>
            <person name="Foster-Nyarko E."/>
            <person name="Jarju S."/>
            <person name="Secka A."/>
            <person name="Antonio M."/>
            <person name="Oren A."/>
            <person name="Chaudhuri R.R."/>
            <person name="La Ragione R."/>
            <person name="Hildebrand F."/>
            <person name="Pallen M.J."/>
        </authorList>
    </citation>
    <scope>NUCLEOTIDE SEQUENCE</scope>
    <source>
        <strain evidence="1">3436</strain>
    </source>
</reference>